<reference evidence="3" key="1">
    <citation type="submission" date="2016-08" db="EMBL/GenBank/DDBJ databases">
        <title>Discovery of first anaerobic lithoheterotrophic haloarchae widely represented in hypersaline habitats.</title>
        <authorList>
            <person name="Sorokin D.Y."/>
            <person name="Kublanov I.V."/>
            <person name="Roman P."/>
            <person name="Sinninghe Damste J.S."/>
            <person name="Golyshin P.N."/>
            <person name="Rojo D."/>
            <person name="Ciordia S."/>
            <person name="Mena Md.C."/>
            <person name="Ferrer M."/>
            <person name="Smedile F."/>
            <person name="Messina E."/>
            <person name="La Cono V."/>
            <person name="Yakimov M.M."/>
        </authorList>
    </citation>
    <scope>NUCLEOTIDE SEQUENCE [LARGE SCALE GENOMIC DNA]</scope>
    <source>
        <strain evidence="3">HSR6</strain>
    </source>
</reference>
<keyword evidence="1" id="KW-0472">Membrane</keyword>
<dbReference type="EMBL" id="CP016804">
    <property type="protein sequence ID" value="APE94607.1"/>
    <property type="molecule type" value="Genomic_DNA"/>
</dbReference>
<keyword evidence="3" id="KW-1185">Reference proteome</keyword>
<feature type="transmembrane region" description="Helical" evidence="1">
    <location>
        <begin position="44"/>
        <end position="65"/>
    </location>
</feature>
<organism evidence="2 3">
    <name type="scientific">Halodesulfurarchaeum formicicum</name>
    <dbReference type="NCBI Taxonomy" id="1873524"/>
    <lineage>
        <taxon>Archaea</taxon>
        <taxon>Methanobacteriati</taxon>
        <taxon>Methanobacteriota</taxon>
        <taxon>Stenosarchaea group</taxon>
        <taxon>Halobacteria</taxon>
        <taxon>Halobacteriales</taxon>
        <taxon>Halobacteriaceae</taxon>
        <taxon>Halodesulfurarchaeum</taxon>
    </lineage>
</organism>
<dbReference type="Proteomes" id="UP000186165">
    <property type="component" value="Chromosome"/>
</dbReference>
<name>A0A1J1AA47_9EURY</name>
<evidence type="ECO:0000313" key="2">
    <source>
        <dbReference type="EMBL" id="APE94607.1"/>
    </source>
</evidence>
<keyword evidence="1" id="KW-0812">Transmembrane</keyword>
<evidence type="ECO:0000313" key="3">
    <source>
        <dbReference type="Proteomes" id="UP000186165"/>
    </source>
</evidence>
<proteinExistence type="predicted"/>
<gene>
    <name evidence="2" type="ORF">HSR6_0133</name>
</gene>
<accession>A0A1J1AA47</accession>
<evidence type="ECO:0000256" key="1">
    <source>
        <dbReference type="SAM" id="Phobius"/>
    </source>
</evidence>
<protein>
    <submittedName>
        <fullName evidence="2">Uncharacterized protein</fullName>
    </submittedName>
</protein>
<keyword evidence="1" id="KW-1133">Transmembrane helix</keyword>
<dbReference type="KEGG" id="hhsr:HSR6_0133"/>
<dbReference type="AlphaFoldDB" id="A0A1J1AA47"/>
<sequence>MVYVMSRWTIISILVTVVLIGIPTAANFYPPLFAGLADRLPINVIFSWMARTGILAIGAMSGWIVRGIWEGENESERDIAPDEETGTDINGDAKVSEIEGCIEVEGSCWRGTAEISDERISDIDVEYKAICPNCQTVMYDGENRAPVAVATAGGGPDFWECPSCNHHTRDQYSKYEDAQNLFDSHARRIVESEGEVYSLDNLIDEIPHEVTPRGIWEQYAETTDDSQVSTSCFH</sequence>